<protein>
    <submittedName>
        <fullName evidence="1">Uncharacterized protein</fullName>
    </submittedName>
</protein>
<proteinExistence type="predicted"/>
<dbReference type="EMBL" id="JFKE01000002">
    <property type="protein sequence ID" value="KAJ56495.1"/>
    <property type="molecule type" value="Genomic_DNA"/>
</dbReference>
<dbReference type="RefSeq" id="WP_236626195.1">
    <property type="nucleotide sequence ID" value="NZ_JFKE01000002.1"/>
</dbReference>
<dbReference type="AlphaFoldDB" id="A0A037ZJ95"/>
<gene>
    <name evidence="1" type="ORF">ACMU_06010</name>
</gene>
<dbReference type="STRING" id="1454373.ACMU_06010"/>
<organism evidence="1 2">
    <name type="scientific">Actibacterium mucosum KCTC 23349</name>
    <dbReference type="NCBI Taxonomy" id="1454373"/>
    <lineage>
        <taxon>Bacteria</taxon>
        <taxon>Pseudomonadati</taxon>
        <taxon>Pseudomonadota</taxon>
        <taxon>Alphaproteobacteria</taxon>
        <taxon>Rhodobacterales</taxon>
        <taxon>Roseobacteraceae</taxon>
        <taxon>Actibacterium</taxon>
    </lineage>
</organism>
<keyword evidence="2" id="KW-1185">Reference proteome</keyword>
<name>A0A037ZJ95_9RHOB</name>
<evidence type="ECO:0000313" key="1">
    <source>
        <dbReference type="EMBL" id="KAJ56495.1"/>
    </source>
</evidence>
<dbReference type="Proteomes" id="UP000026249">
    <property type="component" value="Unassembled WGS sequence"/>
</dbReference>
<comment type="caution">
    <text evidence="1">The sequence shown here is derived from an EMBL/GenBank/DDBJ whole genome shotgun (WGS) entry which is preliminary data.</text>
</comment>
<sequence>MTNRATFAKEKRNGWYFLYEPDAFTLARRPNLRFHVAADTVLPRVNKVRLATQIRQDLWRALRRVRGFCPMVRVEEDGTHLRVRAGGEVSARTYPKSSIEQTIADLLANPEYRARWITHAKRRPAHDQ</sequence>
<evidence type="ECO:0000313" key="2">
    <source>
        <dbReference type="Proteomes" id="UP000026249"/>
    </source>
</evidence>
<reference evidence="1 2" key="1">
    <citation type="submission" date="2014-03" db="EMBL/GenBank/DDBJ databases">
        <title>Draft Genome Sequence of Actibacterium mucosum KCTC 23349, a Marine Alphaproteobacterium with Complex Ionic Requirements Isolated from Mediterranean Seawater at Malvarrosa Beach, Valencia, Spain.</title>
        <authorList>
            <person name="Arahal D.R."/>
            <person name="Shao Z."/>
            <person name="Lai Q."/>
            <person name="Pujalte M.J."/>
        </authorList>
    </citation>
    <scope>NUCLEOTIDE SEQUENCE [LARGE SCALE GENOMIC DNA]</scope>
    <source>
        <strain evidence="1 2">KCTC 23349</strain>
    </source>
</reference>
<accession>A0A037ZJ95</accession>